<feature type="compositionally biased region" description="Polar residues" evidence="2">
    <location>
        <begin position="171"/>
        <end position="196"/>
    </location>
</feature>
<evidence type="ECO:0000313" key="4">
    <source>
        <dbReference type="EMBL" id="KAJ5324590.1"/>
    </source>
</evidence>
<feature type="compositionally biased region" description="Basic residues" evidence="2">
    <location>
        <begin position="271"/>
        <end position="287"/>
    </location>
</feature>
<feature type="compositionally biased region" description="Polar residues" evidence="2">
    <location>
        <begin position="239"/>
        <end position="269"/>
    </location>
</feature>
<feature type="domain" description="C2H2-type" evidence="3">
    <location>
        <begin position="298"/>
        <end position="320"/>
    </location>
</feature>
<comment type="caution">
    <text evidence="4">The sequence shown here is derived from an EMBL/GenBank/DDBJ whole genome shotgun (WGS) entry which is preliminary data.</text>
</comment>
<dbReference type="Pfam" id="PF03221">
    <property type="entry name" value="HTH_Tnp_Tc5"/>
    <property type="match status" value="1"/>
</dbReference>
<accession>A0A9W9U8B2</accession>
<protein>
    <recommendedName>
        <fullName evidence="3">C2H2-type domain-containing protein</fullName>
    </recommendedName>
</protein>
<dbReference type="AlphaFoldDB" id="A0A9W9U8B2"/>
<gene>
    <name evidence="4" type="ORF">N7476_003190</name>
</gene>
<evidence type="ECO:0000256" key="1">
    <source>
        <dbReference type="ARBA" id="ARBA00023125"/>
    </source>
</evidence>
<organism evidence="4 5">
    <name type="scientific">Penicillium atrosanguineum</name>
    <dbReference type="NCBI Taxonomy" id="1132637"/>
    <lineage>
        <taxon>Eukaryota</taxon>
        <taxon>Fungi</taxon>
        <taxon>Dikarya</taxon>
        <taxon>Ascomycota</taxon>
        <taxon>Pezizomycotina</taxon>
        <taxon>Eurotiomycetes</taxon>
        <taxon>Eurotiomycetidae</taxon>
        <taxon>Eurotiales</taxon>
        <taxon>Aspergillaceae</taxon>
        <taxon>Penicillium</taxon>
    </lineage>
</organism>
<feature type="compositionally biased region" description="Low complexity" evidence="2">
    <location>
        <begin position="206"/>
        <end position="215"/>
    </location>
</feature>
<sequence>MEQMPRSGGSPFNFSSGNDPSDPVFQPLGLNLAKAFPEKLDSTAHFNTSFQRLSTQQNESSNYIYDPGFFEIPWERNVTTSFDNDETIDPHERQSFPAVNSGLFASQADVPLALPTETDLHSQHSYLDSMNHLTESIHRAHLEHAGPNFPVPNAAPNTGLPRRRSRYLIRSSQSSGSPIFIPSQTDSDLNPMQRWQESPPEDEPASRSAIISALRSSERRDMNIGSHGAFNGYRRPASLASSNSDTSFSSHQSIRSTRSEASSATQESQKTQRRNQNRVRKTGKRRTAAKDDTNRPFCCTFCCDKFKSKYDWVRHEKSLHLNLEGWVCAPHGGFPISPLTGRQHCVFCYCLEPSLEHLDEHNYGPCSRTRRTFRRKDHLVQHLRLAHRLDKLPVLDEWKTGSVEVTSRCGFCDHRLESWEERVEHLAAHFKKGLTMRHWHGDHDFEPSIAAQVMNAVPPYLLASESISMVPFSATNSNSKDHLAQISSRADGANIRAEGSPKESELQEKDESTAMLTSSLEQLQTNNVPLNTFLEVVTMHLGQFARQNMSQGIIPTDEMFQREARRVLYDSDDPWNQTFADNPEWISNFRRNHYRQNHFSMEPGGHSDQ</sequence>
<dbReference type="InterPro" id="IPR013087">
    <property type="entry name" value="Znf_C2H2_type"/>
</dbReference>
<dbReference type="Proteomes" id="UP001147746">
    <property type="component" value="Unassembled WGS sequence"/>
</dbReference>
<dbReference type="InterPro" id="IPR006600">
    <property type="entry name" value="HTH_CenpB_DNA-bd_dom"/>
</dbReference>
<keyword evidence="5" id="KW-1185">Reference proteome</keyword>
<name>A0A9W9U8B2_9EURO</name>
<dbReference type="PROSITE" id="PS00028">
    <property type="entry name" value="ZINC_FINGER_C2H2_1"/>
    <property type="match status" value="1"/>
</dbReference>
<keyword evidence="1" id="KW-0238">DNA-binding</keyword>
<evidence type="ECO:0000313" key="5">
    <source>
        <dbReference type="Proteomes" id="UP001147746"/>
    </source>
</evidence>
<evidence type="ECO:0000259" key="3">
    <source>
        <dbReference type="PROSITE" id="PS00028"/>
    </source>
</evidence>
<evidence type="ECO:0000256" key="2">
    <source>
        <dbReference type="SAM" id="MobiDB-lite"/>
    </source>
</evidence>
<dbReference type="SMART" id="SM00355">
    <property type="entry name" value="ZnF_C2H2"/>
    <property type="match status" value="3"/>
</dbReference>
<feature type="region of interest" description="Disordered" evidence="2">
    <location>
        <begin position="171"/>
        <end position="288"/>
    </location>
</feature>
<reference evidence="4" key="1">
    <citation type="submission" date="2022-12" db="EMBL/GenBank/DDBJ databases">
        <authorList>
            <person name="Petersen C."/>
        </authorList>
    </citation>
    <scope>NUCLEOTIDE SEQUENCE</scope>
    <source>
        <strain evidence="4">IBT 21472</strain>
    </source>
</reference>
<proteinExistence type="predicted"/>
<reference evidence="4" key="2">
    <citation type="journal article" date="2023" name="IMA Fungus">
        <title>Comparative genomic study of the Penicillium genus elucidates a diverse pangenome and 15 lateral gene transfer events.</title>
        <authorList>
            <person name="Petersen C."/>
            <person name="Sorensen T."/>
            <person name="Nielsen M.R."/>
            <person name="Sondergaard T.E."/>
            <person name="Sorensen J.L."/>
            <person name="Fitzpatrick D.A."/>
            <person name="Frisvad J.C."/>
            <person name="Nielsen K.L."/>
        </authorList>
    </citation>
    <scope>NUCLEOTIDE SEQUENCE</scope>
    <source>
        <strain evidence="4">IBT 21472</strain>
    </source>
</reference>
<dbReference type="GO" id="GO:0003677">
    <property type="term" value="F:DNA binding"/>
    <property type="evidence" value="ECO:0007669"/>
    <property type="project" value="UniProtKB-KW"/>
</dbReference>
<feature type="compositionally biased region" description="Low complexity" evidence="2">
    <location>
        <begin position="7"/>
        <end position="18"/>
    </location>
</feature>
<feature type="region of interest" description="Disordered" evidence="2">
    <location>
        <begin position="1"/>
        <end position="20"/>
    </location>
</feature>
<dbReference type="EMBL" id="JAPZBO010000002">
    <property type="protein sequence ID" value="KAJ5324590.1"/>
    <property type="molecule type" value="Genomic_DNA"/>
</dbReference>